<proteinExistence type="predicted"/>
<feature type="coiled-coil region" evidence="1">
    <location>
        <begin position="8"/>
        <end position="53"/>
    </location>
</feature>
<reference evidence="2" key="1">
    <citation type="submission" date="2022-12" db="EMBL/GenBank/DDBJ databases">
        <title>Draft genome sequence of the thermophilic strain Brevibacillus thermoruber HT42, isolated from Los Humeros, Puebla, Mexico, with biotechnological potential.</title>
        <authorList>
            <person name="Lara Sanchez J."/>
            <person name="Solis Palacios R."/>
            <person name="Bustos Baena A.S."/>
            <person name="Ruz Baez A.E."/>
            <person name="Espinosa Luna G."/>
            <person name="Oliart Ros R.M."/>
        </authorList>
    </citation>
    <scope>NUCLEOTIDE SEQUENCE</scope>
    <source>
        <strain evidence="2">HT42</strain>
    </source>
</reference>
<sequence>MSAAFHERKALQMTLQSLLELRVSLRREYVDRDKELGHEIKQLLHRIRELDEQYGVPVDTAGREEDPVSWQSLPKDVLDKQVGKPRKAYQHHDYPGIAREVEAILEEAAAPLTLAELYDELQQKKGVDWPSPYIIIQKALKHTDRVRVSKEGRKLLFSLQ</sequence>
<evidence type="ECO:0000313" key="3">
    <source>
        <dbReference type="Proteomes" id="UP001151071"/>
    </source>
</evidence>
<keyword evidence="1" id="KW-0175">Coiled coil</keyword>
<organism evidence="2 3">
    <name type="scientific">Brevibacillus thermoruber</name>
    <dbReference type="NCBI Taxonomy" id="33942"/>
    <lineage>
        <taxon>Bacteria</taxon>
        <taxon>Bacillati</taxon>
        <taxon>Bacillota</taxon>
        <taxon>Bacilli</taxon>
        <taxon>Bacillales</taxon>
        <taxon>Paenibacillaceae</taxon>
        <taxon>Brevibacillus</taxon>
    </lineage>
</organism>
<keyword evidence="3" id="KW-1185">Reference proteome</keyword>
<accession>A0A9X3Z3H4</accession>
<evidence type="ECO:0000313" key="2">
    <source>
        <dbReference type="EMBL" id="MDA5108590.1"/>
    </source>
</evidence>
<evidence type="ECO:0000256" key="1">
    <source>
        <dbReference type="SAM" id="Coils"/>
    </source>
</evidence>
<gene>
    <name evidence="2" type="ORF">O3V59_09475</name>
</gene>
<dbReference type="AlphaFoldDB" id="A0A9X3Z3H4"/>
<dbReference type="EMBL" id="JAPYYP010000009">
    <property type="protein sequence ID" value="MDA5108590.1"/>
    <property type="molecule type" value="Genomic_DNA"/>
</dbReference>
<name>A0A9X3Z3H4_9BACL</name>
<dbReference type="Proteomes" id="UP001151071">
    <property type="component" value="Unassembled WGS sequence"/>
</dbReference>
<dbReference type="RefSeq" id="WP_035300148.1">
    <property type="nucleotide sequence ID" value="NZ_JAPYYP010000009.1"/>
</dbReference>
<comment type="caution">
    <text evidence="2">The sequence shown here is derived from an EMBL/GenBank/DDBJ whole genome shotgun (WGS) entry which is preliminary data.</text>
</comment>
<protein>
    <submittedName>
        <fullName evidence="2">Uncharacterized protein</fullName>
    </submittedName>
</protein>